<keyword evidence="3" id="KW-1185">Reference proteome</keyword>
<feature type="domain" description="SCP2" evidence="1">
    <location>
        <begin position="13"/>
        <end position="109"/>
    </location>
</feature>
<dbReference type="Pfam" id="PF02036">
    <property type="entry name" value="SCP2"/>
    <property type="match status" value="1"/>
</dbReference>
<proteinExistence type="predicted"/>
<dbReference type="Gene3D" id="3.30.1050.10">
    <property type="entry name" value="SCP2 sterol-binding domain"/>
    <property type="match status" value="1"/>
</dbReference>
<dbReference type="EMBL" id="JBHSIT010000014">
    <property type="protein sequence ID" value="MFC4912924.1"/>
    <property type="molecule type" value="Genomic_DNA"/>
</dbReference>
<dbReference type="InterPro" id="IPR003033">
    <property type="entry name" value="SCP2_sterol-bd_dom"/>
</dbReference>
<evidence type="ECO:0000313" key="2">
    <source>
        <dbReference type="EMBL" id="MFC4912924.1"/>
    </source>
</evidence>
<dbReference type="InterPro" id="IPR036527">
    <property type="entry name" value="SCP2_sterol-bd_dom_sf"/>
</dbReference>
<organism evidence="2 3">
    <name type="scientific">Actinomadura gamaensis</name>
    <dbReference type="NCBI Taxonomy" id="1763541"/>
    <lineage>
        <taxon>Bacteria</taxon>
        <taxon>Bacillati</taxon>
        <taxon>Actinomycetota</taxon>
        <taxon>Actinomycetes</taxon>
        <taxon>Streptosporangiales</taxon>
        <taxon>Thermomonosporaceae</taxon>
        <taxon>Actinomadura</taxon>
    </lineage>
</organism>
<name>A0ABV9U9S6_9ACTN</name>
<dbReference type="PANTHER" id="PTHR10094">
    <property type="entry name" value="STEROL CARRIER PROTEIN 2 SCP-2 FAMILY PROTEIN"/>
    <property type="match status" value="1"/>
</dbReference>
<evidence type="ECO:0000259" key="1">
    <source>
        <dbReference type="Pfam" id="PF02036"/>
    </source>
</evidence>
<gene>
    <name evidence="2" type="ORF">ACFPCY_36885</name>
</gene>
<accession>A0ABV9U9S6</accession>
<dbReference type="Proteomes" id="UP001595872">
    <property type="component" value="Unassembled WGS sequence"/>
</dbReference>
<dbReference type="SUPFAM" id="SSF55718">
    <property type="entry name" value="SCP-like"/>
    <property type="match status" value="1"/>
</dbReference>
<dbReference type="PANTHER" id="PTHR10094:SF25">
    <property type="entry name" value="SCP2 STEROL-BINDING DOMAIN-CONTAINING PROTEIN 1"/>
    <property type="match status" value="1"/>
</dbReference>
<comment type="caution">
    <text evidence="2">The sequence shown here is derived from an EMBL/GenBank/DDBJ whole genome shotgun (WGS) entry which is preliminary data.</text>
</comment>
<protein>
    <submittedName>
        <fullName evidence="2">SCP2 sterol-binding domain-containing protein</fullName>
    </submittedName>
</protein>
<sequence length="110" mass="11998">MADDAREFFDTHLPEAAKAKPEQIKQLGRRFQFNLTGDGGGAWYVDATSSGPRIEQGDPGTADLTITLPAADFRQLRDDPNAGVRLYFAGTLKMQGDPSASMQVPQLLKM</sequence>
<reference evidence="3" key="1">
    <citation type="journal article" date="2019" name="Int. J. Syst. Evol. Microbiol.">
        <title>The Global Catalogue of Microorganisms (GCM) 10K type strain sequencing project: providing services to taxonomists for standard genome sequencing and annotation.</title>
        <authorList>
            <consortium name="The Broad Institute Genomics Platform"/>
            <consortium name="The Broad Institute Genome Sequencing Center for Infectious Disease"/>
            <person name="Wu L."/>
            <person name="Ma J."/>
        </authorList>
    </citation>
    <scope>NUCLEOTIDE SEQUENCE [LARGE SCALE GENOMIC DNA]</scope>
    <source>
        <strain evidence="3">KLKA75</strain>
    </source>
</reference>
<dbReference type="RefSeq" id="WP_378263330.1">
    <property type="nucleotide sequence ID" value="NZ_JBHSIT010000014.1"/>
</dbReference>
<evidence type="ECO:0000313" key="3">
    <source>
        <dbReference type="Proteomes" id="UP001595872"/>
    </source>
</evidence>